<dbReference type="PANTHER" id="PTHR47715:SF1">
    <property type="entry name" value="TRYPTOPHAN_TYROSINE PERMEASE"/>
    <property type="match status" value="1"/>
</dbReference>
<dbReference type="GO" id="GO:0005886">
    <property type="term" value="C:plasma membrane"/>
    <property type="evidence" value="ECO:0007669"/>
    <property type="project" value="UniProtKB-SubCell"/>
</dbReference>
<protein>
    <submittedName>
        <fullName evidence="9">Tryptophan/tyrosine permease</fullName>
    </submittedName>
</protein>
<proteinExistence type="predicted"/>
<dbReference type="InParanoid" id="A0A061F1F6"/>
<feature type="transmembrane region" description="Helical" evidence="8">
    <location>
        <begin position="294"/>
        <end position="315"/>
    </location>
</feature>
<comment type="subcellular location">
    <subcellularLocation>
        <location evidence="1">Cell inner membrane</location>
        <topology evidence="1">Multi-pass membrane protein</topology>
    </subcellularLocation>
</comment>
<keyword evidence="6 8" id="KW-1133">Transmembrane helix</keyword>
<dbReference type="EMBL" id="CM001883">
    <property type="protein sequence ID" value="EOY10718.1"/>
    <property type="molecule type" value="Genomic_DNA"/>
</dbReference>
<feature type="transmembrane region" description="Helical" evidence="8">
    <location>
        <begin position="327"/>
        <end position="350"/>
    </location>
</feature>
<feature type="transmembrane region" description="Helical" evidence="8">
    <location>
        <begin position="475"/>
        <end position="495"/>
    </location>
</feature>
<feature type="transmembrane region" description="Helical" evidence="8">
    <location>
        <begin position="222"/>
        <end position="243"/>
    </location>
</feature>
<evidence type="ECO:0000313" key="10">
    <source>
        <dbReference type="Proteomes" id="UP000026915"/>
    </source>
</evidence>
<feature type="transmembrane region" description="Helical" evidence="8">
    <location>
        <begin position="143"/>
        <end position="167"/>
    </location>
</feature>
<dbReference type="InterPro" id="IPR018227">
    <property type="entry name" value="Amino_acid_transport_2"/>
</dbReference>
<dbReference type="Gene3D" id="1.20.1740.10">
    <property type="entry name" value="Amino acid/polyamine transporter I"/>
    <property type="match status" value="1"/>
</dbReference>
<reference evidence="9 10" key="1">
    <citation type="journal article" date="2013" name="Genome Biol.">
        <title>The genome sequence of the most widely cultivated cacao type and its use to identify candidate genes regulating pod color.</title>
        <authorList>
            <person name="Motamayor J.C."/>
            <person name="Mockaitis K."/>
            <person name="Schmutz J."/>
            <person name="Haiminen N."/>
            <person name="Iii D.L."/>
            <person name="Cornejo O."/>
            <person name="Findley S.D."/>
            <person name="Zheng P."/>
            <person name="Utro F."/>
            <person name="Royaert S."/>
            <person name="Saski C."/>
            <person name="Jenkins J."/>
            <person name="Podicheti R."/>
            <person name="Zhao M."/>
            <person name="Scheffler B.E."/>
            <person name="Stack J.C."/>
            <person name="Feltus F.A."/>
            <person name="Mustiga G.M."/>
            <person name="Amores F."/>
            <person name="Phillips W."/>
            <person name="Marelli J.P."/>
            <person name="May G.D."/>
            <person name="Shapiro H."/>
            <person name="Ma J."/>
            <person name="Bustamante C.D."/>
            <person name="Schnell R.J."/>
            <person name="Main D."/>
            <person name="Gilbert D."/>
            <person name="Parida L."/>
            <person name="Kuhn D.N."/>
        </authorList>
    </citation>
    <scope>NUCLEOTIDE SEQUENCE [LARGE SCALE GENOMIC DNA]</scope>
    <source>
        <strain evidence="10">cv. Matina 1-6</strain>
    </source>
</reference>
<organism evidence="9 10">
    <name type="scientific">Theobroma cacao</name>
    <name type="common">Cacao</name>
    <name type="synonym">Cocoa</name>
    <dbReference type="NCBI Taxonomy" id="3641"/>
    <lineage>
        <taxon>Eukaryota</taxon>
        <taxon>Viridiplantae</taxon>
        <taxon>Streptophyta</taxon>
        <taxon>Embryophyta</taxon>
        <taxon>Tracheophyta</taxon>
        <taxon>Spermatophyta</taxon>
        <taxon>Magnoliopsida</taxon>
        <taxon>eudicotyledons</taxon>
        <taxon>Gunneridae</taxon>
        <taxon>Pentapetalae</taxon>
        <taxon>rosids</taxon>
        <taxon>malvids</taxon>
        <taxon>Malvales</taxon>
        <taxon>Malvaceae</taxon>
        <taxon>Byttnerioideae</taxon>
        <taxon>Theobroma</taxon>
    </lineage>
</organism>
<dbReference type="Pfam" id="PF03222">
    <property type="entry name" value="Trp_Tyr_perm"/>
    <property type="match status" value="1"/>
</dbReference>
<accession>A0A061F1F6</accession>
<evidence type="ECO:0000256" key="2">
    <source>
        <dbReference type="ARBA" id="ARBA00022448"/>
    </source>
</evidence>
<dbReference type="GO" id="GO:0003333">
    <property type="term" value="P:amino acid transmembrane transport"/>
    <property type="evidence" value="ECO:0007669"/>
    <property type="project" value="InterPro"/>
</dbReference>
<keyword evidence="5 8" id="KW-0812">Transmembrane</keyword>
<evidence type="ECO:0000256" key="4">
    <source>
        <dbReference type="ARBA" id="ARBA00022519"/>
    </source>
</evidence>
<dbReference type="Gramene" id="EOY10718">
    <property type="protein sequence ID" value="EOY10718"/>
    <property type="gene ID" value="TCM_026025"/>
</dbReference>
<feature type="transmembrane region" description="Helical" evidence="8">
    <location>
        <begin position="370"/>
        <end position="392"/>
    </location>
</feature>
<dbReference type="PANTHER" id="PTHR47715">
    <property type="entry name" value="TRYPTOPHAN/TYROSINE PERMEASE"/>
    <property type="match status" value="1"/>
</dbReference>
<name>A0A061F1F6_THECC</name>
<evidence type="ECO:0000256" key="3">
    <source>
        <dbReference type="ARBA" id="ARBA00022475"/>
    </source>
</evidence>
<dbReference type="OMA" id="LCWVYVI"/>
<evidence type="ECO:0000256" key="6">
    <source>
        <dbReference type="ARBA" id="ARBA00022989"/>
    </source>
</evidence>
<evidence type="ECO:0000256" key="7">
    <source>
        <dbReference type="ARBA" id="ARBA00023136"/>
    </source>
</evidence>
<sequence>MLLPHHPSSIPDSLWRSRFNLHHLSTQLHRLSIPYTATFNDRPTTLFKTNQHSFSTLPSKNHHPLLLTTKCTPQSLALPVVSHDEGENSVETVKNQLPQEPQKQYKEKSFWGAVSLIIGTAVGPGMLGLPAATIKSGPLPSTIAILLSWVYVISSIILVAELSFAAMEEDGLAEVSFTGLATKALGGHFGAFVAVIYASLSFSLLVACVSGIGSIVCQWFPWMNLVLAHALFPLAVGTVIMFFPFKAIDFTNRLLCFLMLFSITALVAIGLSVARANVLGSFAHASWSLSSILPAIPVTVLTLGFHVITPFICKIAGNSVSEARKAVLIGGAVPLIMVLSWNLIVLGLAGTTSVTSPKDPISLLLSVNPSALSAVQGFAFSALATSLIGYAVSFPKQLLDTLELILAKTSLEKQNCYQSQLVSTGDGSGRVGFVIYSGQEDCGKIGKVSFGSNSIAASEYELLLRMTELKSFEMFVMPLVLTAPVLIASFFRSTFSRALDFAGVYANCFLFGILPPAMAYIQQSKKKLRVVYPPGRRCHTCTTVQHCCHFGDLALDGQQVDLIEKRIVCSQTDTKDTSAISLTEEAQLLK</sequence>
<feature type="transmembrane region" description="Helical" evidence="8">
    <location>
        <begin position="188"/>
        <end position="216"/>
    </location>
</feature>
<keyword evidence="3" id="KW-1003">Cell membrane</keyword>
<dbReference type="STRING" id="3641.A0A061F1F6"/>
<evidence type="ECO:0000256" key="8">
    <source>
        <dbReference type="SAM" id="Phobius"/>
    </source>
</evidence>
<feature type="transmembrane region" description="Helical" evidence="8">
    <location>
        <begin position="255"/>
        <end position="274"/>
    </location>
</feature>
<dbReference type="HOGENOM" id="CLU_038102_5_0_1"/>
<evidence type="ECO:0000313" key="9">
    <source>
        <dbReference type="EMBL" id="EOY10718.1"/>
    </source>
</evidence>
<keyword evidence="2" id="KW-0813">Transport</keyword>
<feature type="transmembrane region" description="Helical" evidence="8">
    <location>
        <begin position="501"/>
        <end position="521"/>
    </location>
</feature>
<keyword evidence="7 8" id="KW-0472">Membrane</keyword>
<dbReference type="AlphaFoldDB" id="A0A061F1F6"/>
<dbReference type="Proteomes" id="UP000026915">
    <property type="component" value="Chromosome 5"/>
</dbReference>
<keyword evidence="10" id="KW-1185">Reference proteome</keyword>
<evidence type="ECO:0000256" key="1">
    <source>
        <dbReference type="ARBA" id="ARBA00004429"/>
    </source>
</evidence>
<dbReference type="eggNOG" id="ENOG502QS5A">
    <property type="taxonomic scope" value="Eukaryota"/>
</dbReference>
<evidence type="ECO:0000256" key="5">
    <source>
        <dbReference type="ARBA" id="ARBA00022692"/>
    </source>
</evidence>
<gene>
    <name evidence="9" type="ORF">TCM_026025</name>
</gene>
<keyword evidence="4" id="KW-0997">Cell inner membrane</keyword>
<feature type="transmembrane region" description="Helical" evidence="8">
    <location>
        <begin position="110"/>
        <end position="131"/>
    </location>
</feature>